<keyword evidence="6" id="KW-1185">Reference proteome</keyword>
<comment type="caution">
    <text evidence="5">The sequence shown here is derived from an EMBL/GenBank/DDBJ whole genome shotgun (WGS) entry which is preliminary data.</text>
</comment>
<dbReference type="Gene3D" id="3.30.450.90">
    <property type="match status" value="1"/>
</dbReference>
<organism evidence="5 6">
    <name type="scientific">Desulfotalea psychrophila</name>
    <dbReference type="NCBI Taxonomy" id="84980"/>
    <lineage>
        <taxon>Bacteria</taxon>
        <taxon>Pseudomonadati</taxon>
        <taxon>Thermodesulfobacteriota</taxon>
        <taxon>Desulfobulbia</taxon>
        <taxon>Desulfobulbales</taxon>
        <taxon>Desulfocapsaceae</taxon>
        <taxon>Desulfotalea</taxon>
    </lineage>
</organism>
<evidence type="ECO:0000256" key="3">
    <source>
        <dbReference type="ARBA" id="ARBA00022840"/>
    </source>
</evidence>
<keyword evidence="3" id="KW-0067">ATP-binding</keyword>
<dbReference type="PANTHER" id="PTHR30258:SF2">
    <property type="entry name" value="COMG OPERON PROTEIN 1"/>
    <property type="match status" value="1"/>
</dbReference>
<feature type="domain" description="Bacterial type II secretion system protein E" evidence="4">
    <location>
        <begin position="371"/>
        <end position="385"/>
    </location>
</feature>
<dbReference type="Proteomes" id="UP000717534">
    <property type="component" value="Unassembled WGS sequence"/>
</dbReference>
<dbReference type="Pfam" id="PF00437">
    <property type="entry name" value="T2SSE"/>
    <property type="match status" value="1"/>
</dbReference>
<dbReference type="PROSITE" id="PS00662">
    <property type="entry name" value="T2SP_E"/>
    <property type="match status" value="1"/>
</dbReference>
<name>A0ABS3AUE7_9BACT</name>
<reference evidence="5 6" key="1">
    <citation type="submission" date="2021-02" db="EMBL/GenBank/DDBJ databases">
        <title>Activity-based single-cell genomes from oceanic crustal fluid captures similar information to metagenomic and metatranscriptomic surveys with orders of magnitude less sampling.</title>
        <authorList>
            <person name="D'Angelo T.S."/>
            <person name="Orcutt B.N."/>
        </authorList>
    </citation>
    <scope>NUCLEOTIDE SEQUENCE [LARGE SCALE GENOMIC DNA]</scope>
    <source>
        <strain evidence="5">AH-315-G02</strain>
    </source>
</reference>
<proteinExistence type="inferred from homology"/>
<sequence length="552" mass="61272">MSEKIGEVLVNYEACTQQDIKQALDIQQKVGGRLGSILLNVGAVTEEQLLVALSTQLSVPLYRKNSNNLKPYLPTGITRDFFVSFKMCLCRQSDDGLQLVTTDPLAQELIARVELTCHTSLSILLASESEIDQLLAELIEGSNSDNTLQSSTLEFGDELDKLKELASEAPVIKLVNRIISKAVETRASDIHFESFRYKPRVRFRTDGLLKTVEQIPSSLQVSVIARLKLISGMNIAESRLPQDGRISLRVAGKEIDIRASSVPTSFGESFVLRILKKEDISYSLDSLGFYPDHLEMIRELIARPNGIYLTTGPTGSGKTTTLYSALTELNQEQRKIITVEDPVEYELAGVSQIHVQEKIDYTFASALRSILRQDPDIIMIGEIRDKETAKIAVQSALTGHLVLSTLHTNSALASVTRLLDMGVESFLIKATVVGLMAQRLVRLLCKYCAKPDEHYQGIASTYNLETLLSKYPHISLNPQKACGCEQCNDTGYFGRMVIAEVVPFDRKIQQAMEEGSLKDDASMYGYRTMLEDGLCKYAEGLTSIDEIAKIVR</sequence>
<dbReference type="InterPro" id="IPR001482">
    <property type="entry name" value="T2SS/T4SS_dom"/>
</dbReference>
<keyword evidence="2" id="KW-0547">Nucleotide-binding</keyword>
<dbReference type="CDD" id="cd01129">
    <property type="entry name" value="PulE-GspE-like"/>
    <property type="match status" value="1"/>
</dbReference>
<dbReference type="InterPro" id="IPR027417">
    <property type="entry name" value="P-loop_NTPase"/>
</dbReference>
<dbReference type="PANTHER" id="PTHR30258">
    <property type="entry name" value="TYPE II SECRETION SYSTEM PROTEIN GSPE-RELATED"/>
    <property type="match status" value="1"/>
</dbReference>
<evidence type="ECO:0000259" key="4">
    <source>
        <dbReference type="PROSITE" id="PS00662"/>
    </source>
</evidence>
<dbReference type="SUPFAM" id="SSF52540">
    <property type="entry name" value="P-loop containing nucleoside triphosphate hydrolases"/>
    <property type="match status" value="1"/>
</dbReference>
<accession>A0ABS3AUE7</accession>
<dbReference type="SUPFAM" id="SSF160246">
    <property type="entry name" value="EspE N-terminal domain-like"/>
    <property type="match status" value="1"/>
</dbReference>
<comment type="similarity">
    <text evidence="1">Belongs to the GSP E family.</text>
</comment>
<evidence type="ECO:0000256" key="2">
    <source>
        <dbReference type="ARBA" id="ARBA00022741"/>
    </source>
</evidence>
<dbReference type="Gene3D" id="3.40.50.300">
    <property type="entry name" value="P-loop containing nucleotide triphosphate hydrolases"/>
    <property type="match status" value="1"/>
</dbReference>
<dbReference type="EMBL" id="JAFITO010000041">
    <property type="protein sequence ID" value="MBN4068709.1"/>
    <property type="molecule type" value="Genomic_DNA"/>
</dbReference>
<protein>
    <submittedName>
        <fullName evidence="5">Flp pilus assembly complex ATPase component TadA</fullName>
    </submittedName>
</protein>
<evidence type="ECO:0000313" key="6">
    <source>
        <dbReference type="Proteomes" id="UP000717534"/>
    </source>
</evidence>
<evidence type="ECO:0000256" key="1">
    <source>
        <dbReference type="ARBA" id="ARBA00006611"/>
    </source>
</evidence>
<dbReference type="InterPro" id="IPR037257">
    <property type="entry name" value="T2SS_E_N_sf"/>
</dbReference>
<gene>
    <name evidence="5" type="primary">tadA</name>
    <name evidence="5" type="ORF">JYU06_04220</name>
</gene>
<evidence type="ECO:0000313" key="5">
    <source>
        <dbReference type="EMBL" id="MBN4068709.1"/>
    </source>
</evidence>